<comment type="caution">
    <text evidence="1">The sequence shown here is derived from an EMBL/GenBank/DDBJ whole genome shotgun (WGS) entry which is preliminary data.</text>
</comment>
<dbReference type="RefSeq" id="WP_203818687.1">
    <property type="nucleotide sequence ID" value="NZ_BAAABP010000054.1"/>
</dbReference>
<dbReference type="Proteomes" id="UP000598174">
    <property type="component" value="Unassembled WGS sequence"/>
</dbReference>
<dbReference type="AlphaFoldDB" id="A0A919MDX5"/>
<reference evidence="1" key="1">
    <citation type="submission" date="2021-01" db="EMBL/GenBank/DDBJ databases">
        <title>Whole genome shotgun sequence of Actinoplanes ferrugineus NBRC 15555.</title>
        <authorList>
            <person name="Komaki H."/>
            <person name="Tamura T."/>
        </authorList>
    </citation>
    <scope>NUCLEOTIDE SEQUENCE</scope>
    <source>
        <strain evidence="1">NBRC 15555</strain>
    </source>
</reference>
<gene>
    <name evidence="1" type="ORF">Afe05nite_40380</name>
</gene>
<accession>A0A919MDX5</accession>
<sequence>MVADTVARAVAEIGLREPVGGIRIVGVDGPSGSGKSTFARPLAAALRAPIVEIDDFVSWGDFAGWWPRFEAQVLAPLLRGDDAVYQVRDWADWHGDTLGGFKRLAWTPTVVLEGVTCTRRETVGRLVYAVWVEAPAELRLARGLARDSGFGDAERLWRRWMVEEERFFAADGTRDRADLVIDTAGQDRFACR</sequence>
<dbReference type="SUPFAM" id="SSF52540">
    <property type="entry name" value="P-loop containing nucleoside triphosphate hydrolases"/>
    <property type="match status" value="1"/>
</dbReference>
<protein>
    <recommendedName>
        <fullName evidence="3">(d)CMP kinase</fullName>
    </recommendedName>
</protein>
<organism evidence="1 2">
    <name type="scientific">Paractinoplanes ferrugineus</name>
    <dbReference type="NCBI Taxonomy" id="113564"/>
    <lineage>
        <taxon>Bacteria</taxon>
        <taxon>Bacillati</taxon>
        <taxon>Actinomycetota</taxon>
        <taxon>Actinomycetes</taxon>
        <taxon>Micromonosporales</taxon>
        <taxon>Micromonosporaceae</taxon>
        <taxon>Paractinoplanes</taxon>
    </lineage>
</organism>
<evidence type="ECO:0000313" key="1">
    <source>
        <dbReference type="EMBL" id="GIE12198.1"/>
    </source>
</evidence>
<evidence type="ECO:0008006" key="3">
    <source>
        <dbReference type="Google" id="ProtNLM"/>
    </source>
</evidence>
<evidence type="ECO:0000313" key="2">
    <source>
        <dbReference type="Proteomes" id="UP000598174"/>
    </source>
</evidence>
<keyword evidence="2" id="KW-1185">Reference proteome</keyword>
<dbReference type="InterPro" id="IPR027417">
    <property type="entry name" value="P-loop_NTPase"/>
</dbReference>
<dbReference type="EMBL" id="BOMM01000038">
    <property type="protein sequence ID" value="GIE12198.1"/>
    <property type="molecule type" value="Genomic_DNA"/>
</dbReference>
<dbReference type="Gene3D" id="3.40.50.300">
    <property type="entry name" value="P-loop containing nucleotide triphosphate hydrolases"/>
    <property type="match status" value="1"/>
</dbReference>
<proteinExistence type="predicted"/>
<name>A0A919MDX5_9ACTN</name>